<keyword evidence="2" id="KW-1133">Transmembrane helix</keyword>
<dbReference type="Proteomes" id="UP001556367">
    <property type="component" value="Unassembled WGS sequence"/>
</dbReference>
<comment type="caution">
    <text evidence="3">The sequence shown here is derived from an EMBL/GenBank/DDBJ whole genome shotgun (WGS) entry which is preliminary data.</text>
</comment>
<reference evidence="4" key="1">
    <citation type="submission" date="2024-06" db="EMBL/GenBank/DDBJ databases">
        <title>Multi-omics analyses provide insights into the biosynthesis of the anticancer antibiotic pleurotin in Hohenbuehelia grisea.</title>
        <authorList>
            <person name="Weaver J.A."/>
            <person name="Alberti F."/>
        </authorList>
    </citation>
    <scope>NUCLEOTIDE SEQUENCE [LARGE SCALE GENOMIC DNA]</scope>
    <source>
        <strain evidence="4">T-177</strain>
    </source>
</reference>
<keyword evidence="4" id="KW-1185">Reference proteome</keyword>
<organism evidence="3 4">
    <name type="scientific">Hohenbuehelia grisea</name>
    <dbReference type="NCBI Taxonomy" id="104357"/>
    <lineage>
        <taxon>Eukaryota</taxon>
        <taxon>Fungi</taxon>
        <taxon>Dikarya</taxon>
        <taxon>Basidiomycota</taxon>
        <taxon>Agaricomycotina</taxon>
        <taxon>Agaricomycetes</taxon>
        <taxon>Agaricomycetidae</taxon>
        <taxon>Agaricales</taxon>
        <taxon>Pleurotineae</taxon>
        <taxon>Pleurotaceae</taxon>
        <taxon>Hohenbuehelia</taxon>
    </lineage>
</organism>
<feature type="transmembrane region" description="Helical" evidence="2">
    <location>
        <begin position="238"/>
        <end position="258"/>
    </location>
</feature>
<gene>
    <name evidence="3" type="ORF">HGRIS_006843</name>
</gene>
<accession>A0ABR3JAT5</accession>
<feature type="compositionally biased region" description="Low complexity" evidence="1">
    <location>
        <begin position="213"/>
        <end position="231"/>
    </location>
</feature>
<proteinExistence type="predicted"/>
<feature type="compositionally biased region" description="Polar residues" evidence="1">
    <location>
        <begin position="349"/>
        <end position="361"/>
    </location>
</feature>
<feature type="compositionally biased region" description="Low complexity" evidence="1">
    <location>
        <begin position="172"/>
        <end position="206"/>
    </location>
</feature>
<evidence type="ECO:0000256" key="1">
    <source>
        <dbReference type="SAM" id="MobiDB-lite"/>
    </source>
</evidence>
<feature type="region of interest" description="Disordered" evidence="1">
    <location>
        <begin position="154"/>
        <end position="232"/>
    </location>
</feature>
<evidence type="ECO:0000313" key="4">
    <source>
        <dbReference type="Proteomes" id="UP001556367"/>
    </source>
</evidence>
<evidence type="ECO:0000256" key="2">
    <source>
        <dbReference type="SAM" id="Phobius"/>
    </source>
</evidence>
<name>A0ABR3JAT5_9AGAR</name>
<evidence type="ECO:0000313" key="3">
    <source>
        <dbReference type="EMBL" id="KAL0952588.1"/>
    </source>
</evidence>
<feature type="compositionally biased region" description="Low complexity" evidence="1">
    <location>
        <begin position="154"/>
        <end position="164"/>
    </location>
</feature>
<dbReference type="EMBL" id="JASNQZ010000010">
    <property type="protein sequence ID" value="KAL0952588.1"/>
    <property type="molecule type" value="Genomic_DNA"/>
</dbReference>
<feature type="compositionally biased region" description="Low complexity" evidence="1">
    <location>
        <begin position="323"/>
        <end position="346"/>
    </location>
</feature>
<sequence>MSAGAAPDKVSIDDRDPNIIYTGEWILGGGPGEYKETTLGATSRGSTLRYSFRGTSIAVVGTISPAGFRNRVPPITTYILDGGPAVTYRAHAEPTTQHQRTFYTSPTLQDGEHTLVVTCTNDNTYYWFDYLLVMPSIPGAAASASASSSVSSSASARSSAGAGPRPSPSPSPSVIIGANPDVSSGLSSSASLSITSQPPSASSSVSLDIPAQSSSSSSSSPSTAALTSSSSEFPTGTVVGSIIGAMAAITMVLLILLLKWRRQRAAAAIGDTRAKPFTSPLPSISNVENGMASAAFSSSHFRTDSQTSSMPVVSPKAARAPWSVSPTSKSHFSSSPPNFGGSSGPSITADGSSVLNATTTPVLDASPVVTPSHDDDLPPAYVQHPSPLPRNTMDSLVPLRPNRPETFN</sequence>
<keyword evidence="2" id="KW-0812">Transmembrane</keyword>
<dbReference type="Gene3D" id="2.60.120.260">
    <property type="entry name" value="Galactose-binding domain-like"/>
    <property type="match status" value="1"/>
</dbReference>
<feature type="region of interest" description="Disordered" evidence="1">
    <location>
        <begin position="321"/>
        <end position="408"/>
    </location>
</feature>
<keyword evidence="2" id="KW-0472">Membrane</keyword>
<protein>
    <submittedName>
        <fullName evidence="3">Uncharacterized protein</fullName>
    </submittedName>
</protein>